<reference evidence="1" key="1">
    <citation type="submission" date="2021-05" db="EMBL/GenBank/DDBJ databases">
        <authorList>
            <person name="Alioto T."/>
            <person name="Alioto T."/>
            <person name="Gomez Garrido J."/>
        </authorList>
    </citation>
    <scope>NUCLEOTIDE SEQUENCE</scope>
</reference>
<sequence length="120" mass="13239">MISGGPYRCHHRPGRYDQFPDEASGPLVEPCPLLGVNEPRIVSLVPSPCCCYWPDVHRRWRLPGPLLDGFVSGYQIAVLLSSWDATGVGHMERSCSFWKPVAVLAPVVGEIFLLLVVEPA</sequence>
<organism evidence="1">
    <name type="scientific">Culex pipiens</name>
    <name type="common">House mosquito</name>
    <dbReference type="NCBI Taxonomy" id="7175"/>
    <lineage>
        <taxon>Eukaryota</taxon>
        <taxon>Metazoa</taxon>
        <taxon>Ecdysozoa</taxon>
        <taxon>Arthropoda</taxon>
        <taxon>Hexapoda</taxon>
        <taxon>Insecta</taxon>
        <taxon>Pterygota</taxon>
        <taxon>Neoptera</taxon>
        <taxon>Endopterygota</taxon>
        <taxon>Diptera</taxon>
        <taxon>Nematocera</taxon>
        <taxon>Culicoidea</taxon>
        <taxon>Culicidae</taxon>
        <taxon>Culicinae</taxon>
        <taxon>Culicini</taxon>
        <taxon>Culex</taxon>
        <taxon>Culex</taxon>
    </lineage>
</organism>
<dbReference type="EMBL" id="HBUE01076101">
    <property type="protein sequence ID" value="CAG6475106.1"/>
    <property type="molecule type" value="Transcribed_RNA"/>
</dbReference>
<evidence type="ECO:0000313" key="1">
    <source>
        <dbReference type="EMBL" id="CAG6475106.1"/>
    </source>
</evidence>
<proteinExistence type="predicted"/>
<name>A0A8D8FKV6_CULPI</name>
<protein>
    <submittedName>
        <fullName evidence="1">(northern house mosquito) hypothetical protein</fullName>
    </submittedName>
</protein>
<accession>A0A8D8FKV6</accession>
<dbReference type="AlphaFoldDB" id="A0A8D8FKV6"/>